<sequence length="73" mass="7964">MAADEGISTFPVCVDLVGSNLNRDAVVTLTTIETGAALENVDYIRESMDITYFSPIEEVIICENITIIHDTLS</sequence>
<keyword evidence="3" id="KW-1185">Reference proteome</keyword>
<gene>
    <name evidence="2" type="ORF">GBAR_LOCUS27080</name>
</gene>
<reference evidence="2" key="1">
    <citation type="submission" date="2023-03" db="EMBL/GenBank/DDBJ databases">
        <authorList>
            <person name="Steffen K."/>
            <person name="Cardenas P."/>
        </authorList>
    </citation>
    <scope>NUCLEOTIDE SEQUENCE</scope>
</reference>
<organism evidence="2 3">
    <name type="scientific">Geodia barretti</name>
    <name type="common">Barrett's horny sponge</name>
    <dbReference type="NCBI Taxonomy" id="519541"/>
    <lineage>
        <taxon>Eukaryota</taxon>
        <taxon>Metazoa</taxon>
        <taxon>Porifera</taxon>
        <taxon>Demospongiae</taxon>
        <taxon>Heteroscleromorpha</taxon>
        <taxon>Tetractinellida</taxon>
        <taxon>Astrophorina</taxon>
        <taxon>Geodiidae</taxon>
        <taxon>Geodia</taxon>
    </lineage>
</organism>
<evidence type="ECO:0000313" key="3">
    <source>
        <dbReference type="Proteomes" id="UP001174909"/>
    </source>
</evidence>
<dbReference type="GO" id="GO:0007154">
    <property type="term" value="P:cell communication"/>
    <property type="evidence" value="ECO:0007669"/>
    <property type="project" value="InterPro"/>
</dbReference>
<protein>
    <recommendedName>
        <fullName evidence="1">Calx-beta domain-containing protein</fullName>
    </recommendedName>
</protein>
<evidence type="ECO:0000313" key="2">
    <source>
        <dbReference type="EMBL" id="CAI8049200.1"/>
    </source>
</evidence>
<dbReference type="Pfam" id="PF03160">
    <property type="entry name" value="Calx-beta"/>
    <property type="match status" value="1"/>
</dbReference>
<evidence type="ECO:0000259" key="1">
    <source>
        <dbReference type="Pfam" id="PF03160"/>
    </source>
</evidence>
<proteinExistence type="predicted"/>
<dbReference type="InterPro" id="IPR003644">
    <property type="entry name" value="Calx_beta"/>
</dbReference>
<dbReference type="EMBL" id="CASHTH010003779">
    <property type="protein sequence ID" value="CAI8049200.1"/>
    <property type="molecule type" value="Genomic_DNA"/>
</dbReference>
<name>A0AA35TJ07_GEOBA</name>
<dbReference type="GO" id="GO:0016020">
    <property type="term" value="C:membrane"/>
    <property type="evidence" value="ECO:0007669"/>
    <property type="project" value="InterPro"/>
</dbReference>
<feature type="domain" description="Calx-beta" evidence="1">
    <location>
        <begin position="4"/>
        <end position="71"/>
    </location>
</feature>
<dbReference type="Proteomes" id="UP001174909">
    <property type="component" value="Unassembled WGS sequence"/>
</dbReference>
<comment type="caution">
    <text evidence="2">The sequence shown here is derived from an EMBL/GenBank/DDBJ whole genome shotgun (WGS) entry which is preliminary data.</text>
</comment>
<dbReference type="AlphaFoldDB" id="A0AA35TJ07"/>
<feature type="non-terminal residue" evidence="2">
    <location>
        <position position="1"/>
    </location>
</feature>
<accession>A0AA35TJ07</accession>